<evidence type="ECO:0000313" key="2">
    <source>
        <dbReference type="EMBL" id="KAJ3595234.1"/>
    </source>
</evidence>
<dbReference type="AlphaFoldDB" id="A0A9Q0DSZ2"/>
<sequence length="121" mass="13439">MLFKGELLQGKDEDTDLTKTIKSSMLDYLNTKYKEPEIGELINIATVLDPRFRTQHMSQEEILVIKARVVGEVESLSVMPSGAAAPEKSPGSTGQAQSAPKKQRKSWKLFPEASCRADQPF</sequence>
<organism evidence="2 3">
    <name type="scientific">Muraenolepis orangiensis</name>
    <name type="common">Patagonian moray cod</name>
    <dbReference type="NCBI Taxonomy" id="630683"/>
    <lineage>
        <taxon>Eukaryota</taxon>
        <taxon>Metazoa</taxon>
        <taxon>Chordata</taxon>
        <taxon>Craniata</taxon>
        <taxon>Vertebrata</taxon>
        <taxon>Euteleostomi</taxon>
        <taxon>Actinopterygii</taxon>
        <taxon>Neopterygii</taxon>
        <taxon>Teleostei</taxon>
        <taxon>Neoteleostei</taxon>
        <taxon>Acanthomorphata</taxon>
        <taxon>Zeiogadaria</taxon>
        <taxon>Gadariae</taxon>
        <taxon>Gadiformes</taxon>
        <taxon>Muraenolepidoidei</taxon>
        <taxon>Muraenolepididae</taxon>
        <taxon>Muraenolepis</taxon>
    </lineage>
</organism>
<feature type="compositionally biased region" description="Polar residues" evidence="1">
    <location>
        <begin position="90"/>
        <end position="100"/>
    </location>
</feature>
<protein>
    <submittedName>
        <fullName evidence="2">Uncharacterized protein</fullName>
    </submittedName>
</protein>
<reference evidence="2" key="1">
    <citation type="submission" date="2022-07" db="EMBL/GenBank/DDBJ databases">
        <title>Chromosome-level genome of Muraenolepis orangiensis.</title>
        <authorList>
            <person name="Kim J."/>
        </authorList>
    </citation>
    <scope>NUCLEOTIDE SEQUENCE</scope>
    <source>
        <strain evidence="2">KU_S4_2022</strain>
        <tissue evidence="2">Muscle</tissue>
    </source>
</reference>
<keyword evidence="3" id="KW-1185">Reference proteome</keyword>
<dbReference type="EMBL" id="JANIIK010000111">
    <property type="protein sequence ID" value="KAJ3595234.1"/>
    <property type="molecule type" value="Genomic_DNA"/>
</dbReference>
<evidence type="ECO:0000313" key="3">
    <source>
        <dbReference type="Proteomes" id="UP001148018"/>
    </source>
</evidence>
<comment type="caution">
    <text evidence="2">The sequence shown here is derived from an EMBL/GenBank/DDBJ whole genome shotgun (WGS) entry which is preliminary data.</text>
</comment>
<gene>
    <name evidence="2" type="ORF">NHX12_004538</name>
</gene>
<name>A0A9Q0DSZ2_9TELE</name>
<proteinExistence type="predicted"/>
<accession>A0A9Q0DSZ2</accession>
<dbReference type="Proteomes" id="UP001148018">
    <property type="component" value="Unassembled WGS sequence"/>
</dbReference>
<feature type="region of interest" description="Disordered" evidence="1">
    <location>
        <begin position="78"/>
        <end position="121"/>
    </location>
</feature>
<dbReference type="OrthoDB" id="1607513at2759"/>
<evidence type="ECO:0000256" key="1">
    <source>
        <dbReference type="SAM" id="MobiDB-lite"/>
    </source>
</evidence>